<dbReference type="PROSITE" id="PS50111">
    <property type="entry name" value="CHEMOTAXIS_TRANSDUC_2"/>
    <property type="match status" value="1"/>
</dbReference>
<dbReference type="SMART" id="SM00283">
    <property type="entry name" value="MA"/>
    <property type="match status" value="1"/>
</dbReference>
<dbReference type="PANTHER" id="PTHR32089">
    <property type="entry name" value="METHYL-ACCEPTING CHEMOTAXIS PROTEIN MCPB"/>
    <property type="match status" value="1"/>
</dbReference>
<name>A0A975YKB5_9PROT</name>
<dbReference type="Pfam" id="PF13682">
    <property type="entry name" value="CZB"/>
    <property type="match status" value="1"/>
</dbReference>
<dbReference type="KEGG" id="elio:KO353_03725"/>
<dbReference type="RefSeq" id="WP_218286414.1">
    <property type="nucleotide sequence ID" value="NZ_CP076448.1"/>
</dbReference>
<evidence type="ECO:0000256" key="1">
    <source>
        <dbReference type="ARBA" id="ARBA00023224"/>
    </source>
</evidence>
<sequence length="470" mass="49785">MGKLERLRNAFGIGEENVTPLGGLGAGEAGGEEHLDRFLGAMARGEFGVEPPPGAAYGPCQRLAEALARAAAENTSAIVETAIGANELGIVAARLVAPASVVSERAAAMAAATQEMVATVSSIDQAASAAAEAAEAAEASMRSSISETRATITAIDDLARLVQRNAEEVRRLGEASKEIGGIVGAIERIAVQTRLLALNATIEAARAGEAGRGFAVVAKEVKTLAQQTAQATEDIRRRIDALLAQVASVVESMARCDQHAREGRTRMERLGDEVQVAGERIDAASRSIREIAVAVSQQSQATDEIACNITEVAAMARETSEAVAAMAGSFDKLDAALGRQLQVAASAEFPEKVIILAKADHVMWKRRLVAMATGQLKLKADELADHRSCRLGKWYYGDRSKPFRCDPAFAELEEPHRQVHAHGKEAARLFAEGRTAEALDEIAKVEAASAEVMRLLETLHRGSGRERLAA</sequence>
<evidence type="ECO:0000313" key="4">
    <source>
        <dbReference type="EMBL" id="QXM25358.1"/>
    </source>
</evidence>
<feature type="domain" description="Methyl-accepting transducer" evidence="3">
    <location>
        <begin position="77"/>
        <end position="313"/>
    </location>
</feature>
<dbReference type="AlphaFoldDB" id="A0A975YKB5"/>
<dbReference type="InterPro" id="IPR004089">
    <property type="entry name" value="MCPsignal_dom"/>
</dbReference>
<dbReference type="GO" id="GO:0007165">
    <property type="term" value="P:signal transduction"/>
    <property type="evidence" value="ECO:0007669"/>
    <property type="project" value="UniProtKB-KW"/>
</dbReference>
<dbReference type="EMBL" id="CP076448">
    <property type="protein sequence ID" value="QXM25358.1"/>
    <property type="molecule type" value="Genomic_DNA"/>
</dbReference>
<dbReference type="Proteomes" id="UP000694001">
    <property type="component" value="Chromosome"/>
</dbReference>
<dbReference type="PANTHER" id="PTHR32089:SF112">
    <property type="entry name" value="LYSOZYME-LIKE PROTEIN-RELATED"/>
    <property type="match status" value="1"/>
</dbReference>
<dbReference type="InterPro" id="IPR025991">
    <property type="entry name" value="Chemoreceptor_zinc-bind_dom"/>
</dbReference>
<evidence type="ECO:0000313" key="5">
    <source>
        <dbReference type="Proteomes" id="UP000694001"/>
    </source>
</evidence>
<keyword evidence="1 2" id="KW-0807">Transducer</keyword>
<evidence type="ECO:0000256" key="2">
    <source>
        <dbReference type="PROSITE-ProRule" id="PRU00284"/>
    </source>
</evidence>
<protein>
    <submittedName>
        <fullName evidence="4">CZB domain-containing protein</fullName>
    </submittedName>
</protein>
<reference evidence="4" key="1">
    <citation type="submission" date="2021-06" db="EMBL/GenBank/DDBJ databases">
        <title>Elioraea tepida, sp. nov., a moderately thermophilic aerobic anoxygenic phototrophic bacterium isolated from an alkaline siliceous hot spring mat community in Yellowstone National Park, WY, USA.</title>
        <authorList>
            <person name="Saini M.K."/>
            <person name="Yoshida S."/>
            <person name="Sebastian A."/>
            <person name="Hirose S."/>
            <person name="Hara E."/>
            <person name="Tamaki H."/>
            <person name="Soulier N.T."/>
            <person name="Albert I."/>
            <person name="Hanada S."/>
            <person name="Bryant D.A."/>
            <person name="Tank M."/>
        </authorList>
    </citation>
    <scope>NUCLEOTIDE SEQUENCE</scope>
    <source>
        <strain evidence="4">MS-P2</strain>
    </source>
</reference>
<organism evidence="4 5">
    <name type="scientific">Elioraea tepida</name>
    <dbReference type="NCBI Taxonomy" id="2843330"/>
    <lineage>
        <taxon>Bacteria</taxon>
        <taxon>Pseudomonadati</taxon>
        <taxon>Pseudomonadota</taxon>
        <taxon>Alphaproteobacteria</taxon>
        <taxon>Acetobacterales</taxon>
        <taxon>Elioraeaceae</taxon>
        <taxon>Elioraea</taxon>
    </lineage>
</organism>
<keyword evidence="5" id="KW-1185">Reference proteome</keyword>
<gene>
    <name evidence="4" type="ORF">KO353_03725</name>
</gene>
<evidence type="ECO:0000259" key="3">
    <source>
        <dbReference type="PROSITE" id="PS50111"/>
    </source>
</evidence>
<proteinExistence type="predicted"/>
<dbReference type="GO" id="GO:0016020">
    <property type="term" value="C:membrane"/>
    <property type="evidence" value="ECO:0007669"/>
    <property type="project" value="InterPro"/>
</dbReference>
<accession>A0A975YKB5</accession>
<dbReference type="Pfam" id="PF00015">
    <property type="entry name" value="MCPsignal"/>
    <property type="match status" value="1"/>
</dbReference>